<sequence>MFHLGWFVGSGYGIQSWKGTWSGVGEKEWMKPDLYIDMAKSLERAGFDYMMFEDGLLVPDTYGGSMRTYLKGPLEAPRNDPTALIGILGHHTSRIGLIPTMSTSFYPPFMAARMIATLDHLCDGRAGANLVTSSNHGAAKNFGMEMHYEHDMRYRMAGEWIDLVTQLLESWDEDALVYDKSEGIFADHTKVHHIDFEGEFFKSRGPLNTPPGPQRTPVICQAGGSPAGRDFAAAHADTIVCVPLGLEAMKEYRADISRRMIAHGRDPHDCKVLYLVNPVLADTQGAAEELYEMKWAQRQSDAFLEQALSTMSYFSGIDFSQFDLDEPMPDLTGKVNGHQSSMARYAKDGANKTLRELALGQDVVESIKLVGTPESVAETMGEAMDFVGGDGFLMANDIDRRSVASIADGLVPALRKRGLVRGEYEHEHFKDNLKAF</sequence>
<keyword evidence="3 7" id="KW-0560">Oxidoreductase</keyword>
<dbReference type="Pfam" id="PF00296">
    <property type="entry name" value="Bac_luciferase"/>
    <property type="match status" value="1"/>
</dbReference>
<dbReference type="InterPro" id="IPR011251">
    <property type="entry name" value="Luciferase-like_dom"/>
</dbReference>
<dbReference type="NCBIfam" id="TIGR03860">
    <property type="entry name" value="FMN_nitrolo"/>
    <property type="match status" value="1"/>
</dbReference>
<evidence type="ECO:0000256" key="2">
    <source>
        <dbReference type="ARBA" id="ARBA00022643"/>
    </source>
</evidence>
<evidence type="ECO:0000313" key="8">
    <source>
        <dbReference type="Proteomes" id="UP001291912"/>
    </source>
</evidence>
<dbReference type="InterPro" id="IPR016215">
    <property type="entry name" value="NTA_MOA"/>
</dbReference>
<keyword evidence="4 7" id="KW-0503">Monooxygenase</keyword>
<dbReference type="PIRSF" id="PIRSF000337">
    <property type="entry name" value="NTA_MOA"/>
    <property type="match status" value="1"/>
</dbReference>
<keyword evidence="1" id="KW-0285">Flavoprotein</keyword>
<dbReference type="Proteomes" id="UP001291912">
    <property type="component" value="Unassembled WGS sequence"/>
</dbReference>
<dbReference type="Gene3D" id="3.20.20.30">
    <property type="entry name" value="Luciferase-like domain"/>
    <property type="match status" value="1"/>
</dbReference>
<keyword evidence="8" id="KW-1185">Reference proteome</keyword>
<organism evidence="7 8">
    <name type="scientific">Microbacterium aquimaris</name>
    <dbReference type="NCBI Taxonomy" id="459816"/>
    <lineage>
        <taxon>Bacteria</taxon>
        <taxon>Bacillati</taxon>
        <taxon>Actinomycetota</taxon>
        <taxon>Actinomycetes</taxon>
        <taxon>Micrococcales</taxon>
        <taxon>Microbacteriaceae</taxon>
        <taxon>Microbacterium</taxon>
    </lineage>
</organism>
<evidence type="ECO:0000313" key="7">
    <source>
        <dbReference type="EMBL" id="MDZ8161271.1"/>
    </source>
</evidence>
<dbReference type="EC" id="1.14.-.-" evidence="7"/>
<evidence type="ECO:0000256" key="3">
    <source>
        <dbReference type="ARBA" id="ARBA00023002"/>
    </source>
</evidence>
<dbReference type="PANTHER" id="PTHR30011:SF16">
    <property type="entry name" value="C2H2 FINGER DOMAIN TRANSCRIPTION FACTOR (EUROFUNG)-RELATED"/>
    <property type="match status" value="1"/>
</dbReference>
<reference evidence="7 8" key="1">
    <citation type="submission" date="2023-10" db="EMBL/GenBank/DDBJ databases">
        <title>Microbacterium xanthum sp. nov., isolated from seaweed.</title>
        <authorList>
            <person name="Lee S.D."/>
        </authorList>
    </citation>
    <scope>NUCLEOTIDE SEQUENCE [LARGE SCALE GENOMIC DNA]</scope>
    <source>
        <strain evidence="7 8">KCTC 19124</strain>
    </source>
</reference>
<dbReference type="InterPro" id="IPR036661">
    <property type="entry name" value="Luciferase-like_sf"/>
</dbReference>
<comment type="similarity">
    <text evidence="5">Belongs to the NtaA/SnaA/DszA monooxygenase family.</text>
</comment>
<feature type="domain" description="Luciferase-like" evidence="6">
    <location>
        <begin position="30"/>
        <end position="382"/>
    </location>
</feature>
<keyword evidence="2" id="KW-0288">FMN</keyword>
<name>A0ABU5N5B5_9MICO</name>
<comment type="caution">
    <text evidence="7">The sequence shown here is derived from an EMBL/GenBank/DDBJ whole genome shotgun (WGS) entry which is preliminary data.</text>
</comment>
<evidence type="ECO:0000256" key="5">
    <source>
        <dbReference type="ARBA" id="ARBA00033748"/>
    </source>
</evidence>
<dbReference type="EMBL" id="JAWJYN010000001">
    <property type="protein sequence ID" value="MDZ8161271.1"/>
    <property type="molecule type" value="Genomic_DNA"/>
</dbReference>
<protein>
    <submittedName>
        <fullName evidence="7">NtaA/DmoA family FMN-dependent monooxygenase</fullName>
        <ecNumber evidence="7">1.14.-.-</ecNumber>
    </submittedName>
</protein>
<dbReference type="SUPFAM" id="SSF51679">
    <property type="entry name" value="Bacterial luciferase-like"/>
    <property type="match status" value="1"/>
</dbReference>
<gene>
    <name evidence="7" type="ORF">R2Q92_05430</name>
</gene>
<evidence type="ECO:0000259" key="6">
    <source>
        <dbReference type="Pfam" id="PF00296"/>
    </source>
</evidence>
<dbReference type="PANTHER" id="PTHR30011">
    <property type="entry name" value="ALKANESULFONATE MONOOXYGENASE-RELATED"/>
    <property type="match status" value="1"/>
</dbReference>
<dbReference type="InterPro" id="IPR051260">
    <property type="entry name" value="Diverse_substr_monoxygenases"/>
</dbReference>
<dbReference type="RefSeq" id="WP_194423911.1">
    <property type="nucleotide sequence ID" value="NZ_BAAAPT010000001.1"/>
</dbReference>
<proteinExistence type="inferred from homology"/>
<evidence type="ECO:0000256" key="1">
    <source>
        <dbReference type="ARBA" id="ARBA00022630"/>
    </source>
</evidence>
<dbReference type="GO" id="GO:0004497">
    <property type="term" value="F:monooxygenase activity"/>
    <property type="evidence" value="ECO:0007669"/>
    <property type="project" value="UniProtKB-KW"/>
</dbReference>
<evidence type="ECO:0000256" key="4">
    <source>
        <dbReference type="ARBA" id="ARBA00023033"/>
    </source>
</evidence>
<accession>A0ABU5N5B5</accession>